<evidence type="ECO:0000313" key="5">
    <source>
        <dbReference type="Proteomes" id="UP000297475"/>
    </source>
</evidence>
<dbReference type="GO" id="GO:0044281">
    <property type="term" value="P:small molecule metabolic process"/>
    <property type="evidence" value="ECO:0007669"/>
    <property type="project" value="UniProtKB-ARBA"/>
</dbReference>
<organism evidence="4 5">
    <name type="scientific">Natronospirillum operosum</name>
    <dbReference type="NCBI Taxonomy" id="2759953"/>
    <lineage>
        <taxon>Bacteria</taxon>
        <taxon>Pseudomonadati</taxon>
        <taxon>Pseudomonadota</taxon>
        <taxon>Gammaproteobacteria</taxon>
        <taxon>Oceanospirillales</taxon>
        <taxon>Natronospirillaceae</taxon>
        <taxon>Natronospirillum</taxon>
    </lineage>
</organism>
<name>A0A4Z0WI45_9GAMM</name>
<dbReference type="Pfam" id="PF01557">
    <property type="entry name" value="FAA_hydrolase"/>
    <property type="match status" value="1"/>
</dbReference>
<keyword evidence="5" id="KW-1185">Reference proteome</keyword>
<keyword evidence="4" id="KW-0378">Hydrolase</keyword>
<dbReference type="AlphaFoldDB" id="A0A4Z0WI45"/>
<comment type="caution">
    <text evidence="4">The sequence shown here is derived from an EMBL/GenBank/DDBJ whole genome shotgun (WGS) entry which is preliminary data.</text>
</comment>
<dbReference type="InterPro" id="IPR051121">
    <property type="entry name" value="FAH"/>
</dbReference>
<comment type="similarity">
    <text evidence="1">Belongs to the FAH family.</text>
</comment>
<dbReference type="SUPFAM" id="SSF56529">
    <property type="entry name" value="FAH"/>
    <property type="match status" value="1"/>
</dbReference>
<dbReference type="Proteomes" id="UP000297475">
    <property type="component" value="Unassembled WGS sequence"/>
</dbReference>
<dbReference type="PANTHER" id="PTHR42796">
    <property type="entry name" value="FUMARYLACETOACETATE HYDROLASE DOMAIN-CONTAINING PROTEIN 2A-RELATED"/>
    <property type="match status" value="1"/>
</dbReference>
<dbReference type="InterPro" id="IPR036663">
    <property type="entry name" value="Fumarylacetoacetase_C_sf"/>
</dbReference>
<dbReference type="InterPro" id="IPR011234">
    <property type="entry name" value="Fumarylacetoacetase-like_C"/>
</dbReference>
<accession>A0A4Z0WI45</accession>
<feature type="domain" description="Fumarylacetoacetase-like C-terminal" evidence="3">
    <location>
        <begin position="80"/>
        <end position="284"/>
    </location>
</feature>
<proteinExistence type="inferred from homology"/>
<dbReference type="GO" id="GO:0016787">
    <property type="term" value="F:hydrolase activity"/>
    <property type="evidence" value="ECO:0007669"/>
    <property type="project" value="UniProtKB-KW"/>
</dbReference>
<evidence type="ECO:0000256" key="1">
    <source>
        <dbReference type="ARBA" id="ARBA00010211"/>
    </source>
</evidence>
<evidence type="ECO:0000256" key="2">
    <source>
        <dbReference type="ARBA" id="ARBA00022723"/>
    </source>
</evidence>
<protein>
    <submittedName>
        <fullName evidence="4">FAA hydrolase family protein</fullName>
    </submittedName>
</protein>
<evidence type="ECO:0000313" key="4">
    <source>
        <dbReference type="EMBL" id="TGG95053.1"/>
    </source>
</evidence>
<dbReference type="GO" id="GO:0046872">
    <property type="term" value="F:metal ion binding"/>
    <property type="evidence" value="ECO:0007669"/>
    <property type="project" value="UniProtKB-KW"/>
</dbReference>
<keyword evidence="2" id="KW-0479">Metal-binding</keyword>
<dbReference type="Gene3D" id="3.90.850.10">
    <property type="entry name" value="Fumarylacetoacetase-like, C-terminal domain"/>
    <property type="match status" value="1"/>
</dbReference>
<dbReference type="OrthoDB" id="5197601at2"/>
<evidence type="ECO:0000259" key="3">
    <source>
        <dbReference type="Pfam" id="PF01557"/>
    </source>
</evidence>
<dbReference type="EMBL" id="SRMF01000001">
    <property type="protein sequence ID" value="TGG95053.1"/>
    <property type="molecule type" value="Genomic_DNA"/>
</dbReference>
<dbReference type="PANTHER" id="PTHR42796:SF4">
    <property type="entry name" value="FUMARYLACETOACETATE HYDROLASE DOMAIN-CONTAINING PROTEIN 2A"/>
    <property type="match status" value="1"/>
</dbReference>
<gene>
    <name evidence="4" type="ORF">E4656_01085</name>
</gene>
<reference evidence="4 5" key="1">
    <citation type="submission" date="2019-04" db="EMBL/GenBank/DDBJ databases">
        <title>Natronospirillum operosus gen. nov., sp. nov., a haloalkaliphilic satellite isolated from decaying biomass of laboratory culture of cyanobacterium Geitlerinema sp. and proposal of Natronospirillaceae fam. nov. and Saccharospirillaceae fam. nov.</title>
        <authorList>
            <person name="Kevbrin V."/>
            <person name="Boltyanskaya Y."/>
            <person name="Koziaeva V."/>
            <person name="Grouzdev D.S."/>
            <person name="Park M."/>
            <person name="Cho J."/>
        </authorList>
    </citation>
    <scope>NUCLEOTIDE SEQUENCE [LARGE SCALE GENOMIC DNA]</scope>
    <source>
        <strain evidence="4 5">G-116</strain>
    </source>
</reference>
<dbReference type="RefSeq" id="WP_135480398.1">
    <property type="nucleotide sequence ID" value="NZ_SRMF01000001.1"/>
</dbReference>
<sequence length="285" mass="31182">MRICRYNNNRVGVVSGDEVADVTAVVMDCLPPQQWPFKRGDAFVAALDDLRPKLEEAAATAPRQKLADIKLLSPVANPGKIIAAPVNYMKHIEESREDQGINFGTEVSLIDRYALFLKANSSLVGASEGVQIHHDDGRRTDHEVELGLVVGKTARNVSLENALEYVAGYFIGLDITIRGTEDRSYRKSLDTFTVLGPWLVTADEFGDPGNIRLSISVNGEPRQDANTRDLIWSVAKCVSFASQSYTLEPGDVILTGTPEGVAPIARGDVMRAEIDRIGEMTVNVR</sequence>